<evidence type="ECO:0000256" key="1">
    <source>
        <dbReference type="SAM" id="SignalP"/>
    </source>
</evidence>
<dbReference type="AlphaFoldDB" id="A0ABD6E6C3"/>
<feature type="chain" id="PRO_5044848215" evidence="1">
    <location>
        <begin position="23"/>
        <end position="75"/>
    </location>
</feature>
<accession>A0ABD6E6C3</accession>
<reference evidence="2 3" key="1">
    <citation type="submission" date="2024-08" db="EMBL/GenBank/DDBJ databases">
        <title>Gnathostoma spinigerum genome.</title>
        <authorList>
            <person name="Gonzalez-Bertolin B."/>
            <person name="Monzon S."/>
            <person name="Zaballos A."/>
            <person name="Jimenez P."/>
            <person name="Dekumyoy P."/>
            <person name="Varona S."/>
            <person name="Cuesta I."/>
            <person name="Sumanam S."/>
            <person name="Adisakwattana P."/>
            <person name="Gasser R.B."/>
            <person name="Hernandez-Gonzalez A."/>
            <person name="Young N.D."/>
            <person name="Perteguer M.J."/>
        </authorList>
    </citation>
    <scope>NUCLEOTIDE SEQUENCE [LARGE SCALE GENOMIC DNA]</scope>
    <source>
        <strain evidence="2">AL3</strain>
        <tissue evidence="2">Liver</tissue>
    </source>
</reference>
<dbReference type="EMBL" id="JBGFUD010001030">
    <property type="protein sequence ID" value="MFH4975644.1"/>
    <property type="molecule type" value="Genomic_DNA"/>
</dbReference>
<evidence type="ECO:0000313" key="2">
    <source>
        <dbReference type="EMBL" id="MFH4975644.1"/>
    </source>
</evidence>
<protein>
    <submittedName>
        <fullName evidence="2">Uncharacterized protein</fullName>
    </submittedName>
</protein>
<feature type="signal peptide" evidence="1">
    <location>
        <begin position="1"/>
        <end position="22"/>
    </location>
</feature>
<dbReference type="Proteomes" id="UP001608902">
    <property type="component" value="Unassembled WGS sequence"/>
</dbReference>
<name>A0ABD6E6C3_9BILA</name>
<gene>
    <name evidence="2" type="ORF">AB6A40_002353</name>
</gene>
<keyword evidence="1" id="KW-0732">Signal</keyword>
<keyword evidence="3" id="KW-1185">Reference proteome</keyword>
<organism evidence="2 3">
    <name type="scientific">Gnathostoma spinigerum</name>
    <dbReference type="NCBI Taxonomy" id="75299"/>
    <lineage>
        <taxon>Eukaryota</taxon>
        <taxon>Metazoa</taxon>
        <taxon>Ecdysozoa</taxon>
        <taxon>Nematoda</taxon>
        <taxon>Chromadorea</taxon>
        <taxon>Rhabditida</taxon>
        <taxon>Spirurina</taxon>
        <taxon>Gnathostomatomorpha</taxon>
        <taxon>Gnathostomatoidea</taxon>
        <taxon>Gnathostomatidae</taxon>
        <taxon>Gnathostoma</taxon>
    </lineage>
</organism>
<evidence type="ECO:0000313" key="3">
    <source>
        <dbReference type="Proteomes" id="UP001608902"/>
    </source>
</evidence>
<sequence>MRSPQTLRVLVLFTCLCAYVGSQQIYETAFGLIPAYRLGGFDGWKRPPAEQPFHLANKRLSERDLNMLLKGAWVG</sequence>
<comment type="caution">
    <text evidence="2">The sequence shown here is derived from an EMBL/GenBank/DDBJ whole genome shotgun (WGS) entry which is preliminary data.</text>
</comment>
<proteinExistence type="predicted"/>